<protein>
    <submittedName>
        <fullName evidence="1">Uncharacterized protein</fullName>
    </submittedName>
</protein>
<evidence type="ECO:0000313" key="1">
    <source>
        <dbReference type="EMBL" id="KAL0072516.1"/>
    </source>
</evidence>
<dbReference type="EMBL" id="JBBXMP010000001">
    <property type="protein sequence ID" value="KAL0072516.1"/>
    <property type="molecule type" value="Genomic_DNA"/>
</dbReference>
<name>A0ABR3AF13_9AGAR</name>
<gene>
    <name evidence="1" type="ORF">AAF712_000279</name>
</gene>
<reference evidence="1 2" key="1">
    <citation type="submission" date="2024-05" db="EMBL/GenBank/DDBJ databases">
        <title>A draft genome resource for the thread blight pathogen Marasmius tenuissimus strain MS-2.</title>
        <authorList>
            <person name="Yulfo-Soto G.E."/>
            <person name="Baruah I.K."/>
            <person name="Amoako-Attah I."/>
            <person name="Bukari Y."/>
            <person name="Meinhardt L.W."/>
            <person name="Bailey B.A."/>
            <person name="Cohen S.P."/>
        </authorList>
    </citation>
    <scope>NUCLEOTIDE SEQUENCE [LARGE SCALE GENOMIC DNA]</scope>
    <source>
        <strain evidence="1 2">MS-2</strain>
    </source>
</reference>
<organism evidence="1 2">
    <name type="scientific">Marasmius tenuissimus</name>
    <dbReference type="NCBI Taxonomy" id="585030"/>
    <lineage>
        <taxon>Eukaryota</taxon>
        <taxon>Fungi</taxon>
        <taxon>Dikarya</taxon>
        <taxon>Basidiomycota</taxon>
        <taxon>Agaricomycotina</taxon>
        <taxon>Agaricomycetes</taxon>
        <taxon>Agaricomycetidae</taxon>
        <taxon>Agaricales</taxon>
        <taxon>Marasmiineae</taxon>
        <taxon>Marasmiaceae</taxon>
        <taxon>Marasmius</taxon>
    </lineage>
</organism>
<accession>A0ABR3AF13</accession>
<comment type="caution">
    <text evidence="1">The sequence shown here is derived from an EMBL/GenBank/DDBJ whole genome shotgun (WGS) entry which is preliminary data.</text>
</comment>
<evidence type="ECO:0000313" key="2">
    <source>
        <dbReference type="Proteomes" id="UP001437256"/>
    </source>
</evidence>
<sequence length="568" mass="63165">MQMPEPGSITKVTSIVSSLGGPQISPPDLEWALELEGGKRLFDWLASQLSTVYPSEGTYELGEAARIRAALSTIALEDEEVNGLKQPGTETKVEFTSLWEPILPNYITSGRQRHDREYLTLLNNLRFTLENEVAILSKTIDSRLSNSLRQTRFELEQIRIENSTVQDRLAELSTEVDAAVSTAKYCAMKLLDTVPELSSDEGSSCFLDIFLFDVNSLIKGSALLFRMSSQRKAVVDQYKRAIQAIEGVKSTCIPSQMDMELQAGHLINSLQGIQPERQSIQDAALAEELVTLARIVDNSDSEVSEILQCLKLKQDDVTRTPSTPALALVQQELEVAWCRDQEVLVDTRISALEKALRNLKNLVVPSSRVLYGALTENADHSDRVLTLVDKVREEVDNITGNIRQAKEHAQAQAGPAMAQKGRSVLQSQATDLLRSMKDFRSPHAGPLVLLDGRDVFSELEALNARRDIVEEQEERWANEMSFQLNVLLASHNSALSAVYAHSPLNTSEPYSTSPNVVDVRRMAQEQRDGLISVVGNMDKEVKATMEGERTQKKLKSFVDQWIGVNDKA</sequence>
<proteinExistence type="predicted"/>
<dbReference type="Proteomes" id="UP001437256">
    <property type="component" value="Unassembled WGS sequence"/>
</dbReference>
<keyword evidence="2" id="KW-1185">Reference proteome</keyword>